<dbReference type="PANTHER" id="PTHR11236:SF50">
    <property type="entry name" value="AMINODEOXYCHORISMATE SYNTHASE COMPONENT 1"/>
    <property type="match status" value="1"/>
</dbReference>
<evidence type="ECO:0000259" key="1">
    <source>
        <dbReference type="Pfam" id="PF00425"/>
    </source>
</evidence>
<dbReference type="PRINTS" id="PR00095">
    <property type="entry name" value="ANTSNTHASEI"/>
</dbReference>
<evidence type="ECO:0000313" key="2">
    <source>
        <dbReference type="EMBL" id="DAB37426.1"/>
    </source>
</evidence>
<dbReference type="GO" id="GO:0000162">
    <property type="term" value="P:L-tryptophan biosynthetic process"/>
    <property type="evidence" value="ECO:0007669"/>
    <property type="project" value="TreeGrafter"/>
</dbReference>
<gene>
    <name evidence="2" type="ORF">CFH83_11235</name>
</gene>
<dbReference type="Proteomes" id="UP000228859">
    <property type="component" value="Unassembled WGS sequence"/>
</dbReference>
<dbReference type="NCBIfam" id="NF005486">
    <property type="entry name" value="PRK07093.1"/>
    <property type="match status" value="1"/>
</dbReference>
<accession>A0A2D3WGL9</accession>
<dbReference type="RefSeq" id="WP_294894899.1">
    <property type="nucleotide sequence ID" value="NZ_DLUI01000162.1"/>
</dbReference>
<dbReference type="SUPFAM" id="SSF56322">
    <property type="entry name" value="ADC synthase"/>
    <property type="match status" value="1"/>
</dbReference>
<dbReference type="InterPro" id="IPR019999">
    <property type="entry name" value="Anth_synth_I-like"/>
</dbReference>
<sequence>MIQRFSSLVSSGVPCFFYTDFTGEHIHCYTLDELKDEDIEFAFNSDSNRTNSPHKPSFFPICLENYRQKFDAVQEHIRRGNSYLLNLTQPTPLESPYTLKEIYTMAHAPYKLRVKDQFVCFSPEPFITIEENTIHTYPMKGTIDASIPNAIETILNDPKEFAEHTMIVDLLRNDLGIVAKNIKVETFRYITTIDTGDKKLHQVSSHISGLLHNNWKDNIGELVLALLPAGSISGTPKRKTVEIIEEVEGYKRGYFTGVFGHFDGKNLYSAVAIRFIENKDGNLIYKSGGGITADSICEGEYKEMLDKIYIP</sequence>
<dbReference type="PANTHER" id="PTHR11236">
    <property type="entry name" value="AMINOBENZOATE/ANTHRANILATE SYNTHASE"/>
    <property type="match status" value="1"/>
</dbReference>
<feature type="domain" description="Chorismate-utilising enzyme C-terminal" evidence="1">
    <location>
        <begin position="64"/>
        <end position="307"/>
    </location>
</feature>
<dbReference type="InterPro" id="IPR015890">
    <property type="entry name" value="Chorismate_C"/>
</dbReference>
<dbReference type="AlphaFoldDB" id="A0A2D3WGL9"/>
<proteinExistence type="predicted"/>
<dbReference type="InterPro" id="IPR005801">
    <property type="entry name" value="ADC_synthase"/>
</dbReference>
<dbReference type="EMBL" id="DLUI01000162">
    <property type="protein sequence ID" value="DAB37426.1"/>
    <property type="molecule type" value="Genomic_DNA"/>
</dbReference>
<reference evidence="2 3" key="1">
    <citation type="journal article" date="2017" name="Front. Microbiol.">
        <title>Comparative Genomic Analysis of the Class Epsilonproteobacteria and Proposed Reclassification to Epsilonbacteraeota (phyl. nov.).</title>
        <authorList>
            <person name="Waite D.W."/>
            <person name="Vanwonterghem I."/>
            <person name="Rinke C."/>
            <person name="Parks D.H."/>
            <person name="Zhang Y."/>
            <person name="Takai K."/>
            <person name="Sievert S.M."/>
            <person name="Simon J."/>
            <person name="Campbell B.J."/>
            <person name="Hanson T.E."/>
            <person name="Woyke T."/>
            <person name="Klotz M.G."/>
            <person name="Hugenholtz P."/>
        </authorList>
    </citation>
    <scope>NUCLEOTIDE SEQUENCE [LARGE SCALE GENOMIC DNA]</scope>
    <source>
        <strain evidence="2">UBA12443</strain>
    </source>
</reference>
<organism evidence="2 3">
    <name type="scientific">Sulfuricurvum kujiense</name>
    <dbReference type="NCBI Taxonomy" id="148813"/>
    <lineage>
        <taxon>Bacteria</taxon>
        <taxon>Pseudomonadati</taxon>
        <taxon>Campylobacterota</taxon>
        <taxon>Epsilonproteobacteria</taxon>
        <taxon>Campylobacterales</taxon>
        <taxon>Sulfurimonadaceae</taxon>
        <taxon>Sulfuricurvum</taxon>
    </lineage>
</organism>
<dbReference type="Pfam" id="PF00425">
    <property type="entry name" value="Chorismate_bind"/>
    <property type="match status" value="1"/>
</dbReference>
<protein>
    <submittedName>
        <fullName evidence="2">Aminodeoxychorismate synthase component I</fullName>
    </submittedName>
</protein>
<dbReference type="GO" id="GO:0046820">
    <property type="term" value="F:4-amino-4-deoxychorismate synthase activity"/>
    <property type="evidence" value="ECO:0007669"/>
    <property type="project" value="TreeGrafter"/>
</dbReference>
<dbReference type="Gene3D" id="3.60.120.10">
    <property type="entry name" value="Anthranilate synthase"/>
    <property type="match status" value="1"/>
</dbReference>
<evidence type="ECO:0000313" key="3">
    <source>
        <dbReference type="Proteomes" id="UP000228859"/>
    </source>
</evidence>
<name>A0A2D3WGL9_9BACT</name>
<comment type="caution">
    <text evidence="2">The sequence shown here is derived from an EMBL/GenBank/DDBJ whole genome shotgun (WGS) entry which is preliminary data.</text>
</comment>